<reference evidence="3 4" key="1">
    <citation type="submission" date="2020-05" db="EMBL/GenBank/DDBJ databases">
        <title>Draft Genome Sequence of Ochrobactrum soli Isolated from Stable Fly Gut.</title>
        <authorList>
            <person name="Pileggi M.T."/>
            <person name="Vazhakkala L.J."/>
            <person name="Wong C.N."/>
        </authorList>
    </citation>
    <scope>NUCLEOTIDE SEQUENCE [LARGE SCALE GENOMIC DNA]</scope>
    <source>
        <strain evidence="3 4">MTP-C0764</strain>
    </source>
</reference>
<dbReference type="InterPro" id="IPR041535">
    <property type="entry name" value="VbhA"/>
</dbReference>
<proteinExistence type="predicted"/>
<dbReference type="Gene3D" id="1.10.8.1050">
    <property type="entry name" value="Antitoxin VbhA-like"/>
    <property type="match status" value="1"/>
</dbReference>
<name>A0A849KTJ1_9HYPH</name>
<dbReference type="EMBL" id="JABFCY010000024">
    <property type="protein sequence ID" value="NNU63370.1"/>
    <property type="molecule type" value="Genomic_DNA"/>
</dbReference>
<dbReference type="CDD" id="cd11586">
    <property type="entry name" value="VbhA_like"/>
    <property type="match status" value="1"/>
</dbReference>
<accession>A0A849KTJ1</accession>
<dbReference type="AlphaFoldDB" id="A0A849KTJ1"/>
<feature type="region of interest" description="Disordered" evidence="1">
    <location>
        <begin position="1"/>
        <end position="24"/>
    </location>
</feature>
<dbReference type="Pfam" id="PF18495">
    <property type="entry name" value="VbhA"/>
    <property type="match status" value="1"/>
</dbReference>
<evidence type="ECO:0000313" key="3">
    <source>
        <dbReference type="EMBL" id="NNU63370.1"/>
    </source>
</evidence>
<keyword evidence="4" id="KW-1185">Reference proteome</keyword>
<evidence type="ECO:0000256" key="1">
    <source>
        <dbReference type="SAM" id="MobiDB-lite"/>
    </source>
</evidence>
<evidence type="ECO:0000313" key="4">
    <source>
        <dbReference type="Proteomes" id="UP000574931"/>
    </source>
</evidence>
<dbReference type="InterPro" id="IPR043038">
    <property type="entry name" value="VbhA_sf"/>
</dbReference>
<dbReference type="RefSeq" id="WP_171319663.1">
    <property type="nucleotide sequence ID" value="NZ_JABFCY010000024.1"/>
</dbReference>
<comment type="caution">
    <text evidence="3">The sequence shown here is derived from an EMBL/GenBank/DDBJ whole genome shotgun (WGS) entry which is preliminary data.</text>
</comment>
<feature type="compositionally biased region" description="Basic and acidic residues" evidence="1">
    <location>
        <begin position="1"/>
        <end position="16"/>
    </location>
</feature>
<protein>
    <submittedName>
        <fullName evidence="3">Antitoxin VbhA family protein</fullName>
    </submittedName>
</protein>
<sequence length="68" mass="7819">MNLHHVRPDRSPEAVARRRKATDQARAANVRQGYVFDPVLEAATEAYVAGEITRDEYRARVIREPKRS</sequence>
<gene>
    <name evidence="3" type="ORF">HKX02_24385</name>
</gene>
<feature type="domain" description="Antitoxin VbhA" evidence="2">
    <location>
        <begin position="18"/>
        <end position="63"/>
    </location>
</feature>
<organism evidence="3 4">
    <name type="scientific">Ochrobactrum soli</name>
    <dbReference type="NCBI Taxonomy" id="2448455"/>
    <lineage>
        <taxon>Bacteria</taxon>
        <taxon>Pseudomonadati</taxon>
        <taxon>Pseudomonadota</taxon>
        <taxon>Alphaproteobacteria</taxon>
        <taxon>Hyphomicrobiales</taxon>
        <taxon>Brucellaceae</taxon>
        <taxon>Brucella/Ochrobactrum group</taxon>
        <taxon>Ochrobactrum</taxon>
    </lineage>
</organism>
<evidence type="ECO:0000259" key="2">
    <source>
        <dbReference type="Pfam" id="PF18495"/>
    </source>
</evidence>
<dbReference type="InterPro" id="IPR033788">
    <property type="entry name" value="VbhA-like"/>
</dbReference>
<dbReference type="Proteomes" id="UP000574931">
    <property type="component" value="Unassembled WGS sequence"/>
</dbReference>